<dbReference type="AlphaFoldDB" id="A0A0D2P451"/>
<name>A0A0D2P451_HYPSF</name>
<gene>
    <name evidence="3" type="ORF">HYPSUDRAFT_48573</name>
</gene>
<reference evidence="4" key="1">
    <citation type="submission" date="2014-04" db="EMBL/GenBank/DDBJ databases">
        <title>Evolutionary Origins and Diversification of the Mycorrhizal Mutualists.</title>
        <authorList>
            <consortium name="DOE Joint Genome Institute"/>
            <consortium name="Mycorrhizal Genomics Consortium"/>
            <person name="Kohler A."/>
            <person name="Kuo A."/>
            <person name="Nagy L.G."/>
            <person name="Floudas D."/>
            <person name="Copeland A."/>
            <person name="Barry K.W."/>
            <person name="Cichocki N."/>
            <person name="Veneault-Fourrey C."/>
            <person name="LaButti K."/>
            <person name="Lindquist E.A."/>
            <person name="Lipzen A."/>
            <person name="Lundell T."/>
            <person name="Morin E."/>
            <person name="Murat C."/>
            <person name="Riley R."/>
            <person name="Ohm R."/>
            <person name="Sun H."/>
            <person name="Tunlid A."/>
            <person name="Henrissat B."/>
            <person name="Grigoriev I.V."/>
            <person name="Hibbett D.S."/>
            <person name="Martin F."/>
        </authorList>
    </citation>
    <scope>NUCLEOTIDE SEQUENCE [LARGE SCALE GENOMIC DNA]</scope>
    <source>
        <strain evidence="4">FD-334 SS-4</strain>
    </source>
</reference>
<keyword evidence="2" id="KW-0472">Membrane</keyword>
<proteinExistence type="predicted"/>
<dbReference type="EMBL" id="KN817650">
    <property type="protein sequence ID" value="KJA15255.1"/>
    <property type="molecule type" value="Genomic_DNA"/>
</dbReference>
<evidence type="ECO:0000313" key="3">
    <source>
        <dbReference type="EMBL" id="KJA15255.1"/>
    </source>
</evidence>
<keyword evidence="4" id="KW-1185">Reference proteome</keyword>
<accession>A0A0D2P451</accession>
<sequence length="83" mass="8927">MSQFYPPLNTPQGKKIFALTAATGIVAYYALFGGKRDVQASEEKHKPLTSTNYVTTDALSSVPRPAKNANVKGSMPSAHTHYG</sequence>
<feature type="region of interest" description="Disordered" evidence="1">
    <location>
        <begin position="59"/>
        <end position="83"/>
    </location>
</feature>
<dbReference type="OrthoDB" id="2941385at2759"/>
<keyword evidence="2" id="KW-1133">Transmembrane helix</keyword>
<evidence type="ECO:0000256" key="1">
    <source>
        <dbReference type="SAM" id="MobiDB-lite"/>
    </source>
</evidence>
<keyword evidence="2" id="KW-0812">Transmembrane</keyword>
<dbReference type="Proteomes" id="UP000054270">
    <property type="component" value="Unassembled WGS sequence"/>
</dbReference>
<organism evidence="3 4">
    <name type="scientific">Hypholoma sublateritium (strain FD-334 SS-4)</name>
    <dbReference type="NCBI Taxonomy" id="945553"/>
    <lineage>
        <taxon>Eukaryota</taxon>
        <taxon>Fungi</taxon>
        <taxon>Dikarya</taxon>
        <taxon>Basidiomycota</taxon>
        <taxon>Agaricomycotina</taxon>
        <taxon>Agaricomycetes</taxon>
        <taxon>Agaricomycetidae</taxon>
        <taxon>Agaricales</taxon>
        <taxon>Agaricineae</taxon>
        <taxon>Strophariaceae</taxon>
        <taxon>Hypholoma</taxon>
    </lineage>
</organism>
<feature type="transmembrane region" description="Helical" evidence="2">
    <location>
        <begin position="16"/>
        <end position="34"/>
    </location>
</feature>
<evidence type="ECO:0000256" key="2">
    <source>
        <dbReference type="SAM" id="Phobius"/>
    </source>
</evidence>
<evidence type="ECO:0000313" key="4">
    <source>
        <dbReference type="Proteomes" id="UP000054270"/>
    </source>
</evidence>
<protein>
    <submittedName>
        <fullName evidence="3">Uncharacterized protein</fullName>
    </submittedName>
</protein>